<name>F6G081_RALS8</name>
<protein>
    <submittedName>
        <fullName evidence="2">Uncharacterized protein</fullName>
    </submittedName>
</protein>
<dbReference type="HOGENOM" id="CLU_3315856_0_0_4"/>
<dbReference type="AlphaFoldDB" id="F6G081"/>
<evidence type="ECO:0000313" key="2">
    <source>
        <dbReference type="EMBL" id="AEG68664.1"/>
    </source>
</evidence>
<feature type="region of interest" description="Disordered" evidence="1">
    <location>
        <begin position="15"/>
        <end position="39"/>
    </location>
</feature>
<reference evidence="2 3" key="1">
    <citation type="journal article" date="2011" name="J. Bacteriol.">
        <title>Complete genome sequence of the plant pathogen Ralstonia solanacearum strain Po82.</title>
        <authorList>
            <person name="Xu J."/>
            <person name="Zheng H.J."/>
            <person name="Liu L."/>
            <person name="Pan Z.C."/>
            <person name="Prior P."/>
            <person name="Tang B."/>
            <person name="Xu J.S."/>
            <person name="Zhang H."/>
            <person name="Tian Q."/>
            <person name="Zhang L.Q."/>
            <person name="Feng J."/>
        </authorList>
    </citation>
    <scope>NUCLEOTIDE SEQUENCE [LARGE SCALE GENOMIC DNA]</scope>
    <source>
        <strain evidence="2 3">Po82</strain>
    </source>
</reference>
<proteinExistence type="predicted"/>
<accession>F6G081</accession>
<evidence type="ECO:0000256" key="1">
    <source>
        <dbReference type="SAM" id="MobiDB-lite"/>
    </source>
</evidence>
<dbReference type="KEGG" id="rsn:RSPO_c01364"/>
<sequence length="39" mass="4026">MLSGPGSEWVGKIIVQHGTGGGHPGAAVSASQRNRNVRR</sequence>
<gene>
    <name evidence="2" type="ordered locus">RSPO_c01364</name>
</gene>
<dbReference type="Proteomes" id="UP000007953">
    <property type="component" value="Chromosome"/>
</dbReference>
<organism evidence="2 3">
    <name type="scientific">Ralstonia solanacearum (strain Po82)</name>
    <dbReference type="NCBI Taxonomy" id="1031711"/>
    <lineage>
        <taxon>Bacteria</taxon>
        <taxon>Pseudomonadati</taxon>
        <taxon>Pseudomonadota</taxon>
        <taxon>Betaproteobacteria</taxon>
        <taxon>Burkholderiales</taxon>
        <taxon>Burkholderiaceae</taxon>
        <taxon>Ralstonia</taxon>
        <taxon>Ralstonia solanacearum species complex</taxon>
    </lineage>
</organism>
<dbReference type="EMBL" id="CP002819">
    <property type="protein sequence ID" value="AEG68664.1"/>
    <property type="molecule type" value="Genomic_DNA"/>
</dbReference>
<evidence type="ECO:0000313" key="3">
    <source>
        <dbReference type="Proteomes" id="UP000007953"/>
    </source>
</evidence>
<feature type="compositionally biased region" description="Polar residues" evidence="1">
    <location>
        <begin position="29"/>
        <end position="39"/>
    </location>
</feature>